<protein>
    <submittedName>
        <fullName evidence="6">TetR/AcrR family transcriptional regulator</fullName>
    </submittedName>
</protein>
<feature type="domain" description="HTH tetR-type" evidence="5">
    <location>
        <begin position="5"/>
        <end position="65"/>
    </location>
</feature>
<dbReference type="AlphaFoldDB" id="A0A934RJW6"/>
<dbReference type="InterPro" id="IPR009057">
    <property type="entry name" value="Homeodomain-like_sf"/>
</dbReference>
<keyword evidence="3" id="KW-0804">Transcription</keyword>
<dbReference type="PANTHER" id="PTHR47506:SF1">
    <property type="entry name" value="HTH-TYPE TRANSCRIPTIONAL REGULATOR YJDC"/>
    <property type="match status" value="1"/>
</dbReference>
<proteinExistence type="predicted"/>
<dbReference type="SUPFAM" id="SSF46689">
    <property type="entry name" value="Homeodomain-like"/>
    <property type="match status" value="1"/>
</dbReference>
<keyword evidence="2 4" id="KW-0238">DNA-binding</keyword>
<evidence type="ECO:0000313" key="7">
    <source>
        <dbReference type="Proteomes" id="UP000604083"/>
    </source>
</evidence>
<sequence>MGRTSTAPRQLQEALITLIWEQCYTHVTIDAICEKAGVKKGSFYHFYKSKSELAVAAFELHWQEESRPRWDALFSASTPPDLRFVNWLRYGYEKTLRQKEECGRILGCPFFNIGQETATTEPEVSAKVREHLGHIHAYLANALRDCNAAGLTTITDPEATARNLFNLAQGALTQARIENSAHPLAELPSAVSRLTGLEIPLHPDSLATPTNN</sequence>
<dbReference type="SUPFAM" id="SSF48498">
    <property type="entry name" value="Tetracyclin repressor-like, C-terminal domain"/>
    <property type="match status" value="1"/>
</dbReference>
<dbReference type="Pfam" id="PF16925">
    <property type="entry name" value="TetR_C_13"/>
    <property type="match status" value="1"/>
</dbReference>
<keyword evidence="7" id="KW-1185">Reference proteome</keyword>
<evidence type="ECO:0000256" key="3">
    <source>
        <dbReference type="ARBA" id="ARBA00023163"/>
    </source>
</evidence>
<dbReference type="InterPro" id="IPR036271">
    <property type="entry name" value="Tet_transcr_reg_TetR-rel_C_sf"/>
</dbReference>
<evidence type="ECO:0000256" key="2">
    <source>
        <dbReference type="ARBA" id="ARBA00023125"/>
    </source>
</evidence>
<dbReference type="RefSeq" id="WP_200390220.1">
    <property type="nucleotide sequence ID" value="NZ_JAENIO010000003.1"/>
</dbReference>
<evidence type="ECO:0000256" key="4">
    <source>
        <dbReference type="PROSITE-ProRule" id="PRU00335"/>
    </source>
</evidence>
<accession>A0A934RJW6</accession>
<reference evidence="6" key="1">
    <citation type="submission" date="2021-01" db="EMBL/GenBank/DDBJ databases">
        <title>Modified the classification status of verrucomicrobia.</title>
        <authorList>
            <person name="Feng X."/>
        </authorList>
    </citation>
    <scope>NUCLEOTIDE SEQUENCE</scope>
    <source>
        <strain evidence="6">KCTC 12986</strain>
    </source>
</reference>
<dbReference type="PROSITE" id="PS50977">
    <property type="entry name" value="HTH_TETR_2"/>
    <property type="match status" value="1"/>
</dbReference>
<dbReference type="EMBL" id="JAENIO010000003">
    <property type="protein sequence ID" value="MBK1832784.1"/>
    <property type="molecule type" value="Genomic_DNA"/>
</dbReference>
<dbReference type="InterPro" id="IPR001647">
    <property type="entry name" value="HTH_TetR"/>
</dbReference>
<dbReference type="Gene3D" id="1.10.357.10">
    <property type="entry name" value="Tetracycline Repressor, domain 2"/>
    <property type="match status" value="1"/>
</dbReference>
<dbReference type="InterPro" id="IPR011075">
    <property type="entry name" value="TetR_C"/>
</dbReference>
<keyword evidence="1" id="KW-0805">Transcription regulation</keyword>
<dbReference type="Pfam" id="PF00440">
    <property type="entry name" value="TetR_N"/>
    <property type="match status" value="1"/>
</dbReference>
<gene>
    <name evidence="6" type="ORF">JIN78_01820</name>
</gene>
<comment type="caution">
    <text evidence="6">The sequence shown here is derived from an EMBL/GenBank/DDBJ whole genome shotgun (WGS) entry which is preliminary data.</text>
</comment>
<dbReference type="GO" id="GO:0003677">
    <property type="term" value="F:DNA binding"/>
    <property type="evidence" value="ECO:0007669"/>
    <property type="project" value="UniProtKB-UniRule"/>
</dbReference>
<organism evidence="6 7">
    <name type="scientific">Roseibacillus ishigakijimensis</name>
    <dbReference type="NCBI Taxonomy" id="454146"/>
    <lineage>
        <taxon>Bacteria</taxon>
        <taxon>Pseudomonadati</taxon>
        <taxon>Verrucomicrobiota</taxon>
        <taxon>Verrucomicrobiia</taxon>
        <taxon>Verrucomicrobiales</taxon>
        <taxon>Verrucomicrobiaceae</taxon>
        <taxon>Roseibacillus</taxon>
    </lineage>
</organism>
<feature type="DNA-binding region" description="H-T-H motif" evidence="4">
    <location>
        <begin position="28"/>
        <end position="47"/>
    </location>
</feature>
<evidence type="ECO:0000313" key="6">
    <source>
        <dbReference type="EMBL" id="MBK1832784.1"/>
    </source>
</evidence>
<dbReference type="Proteomes" id="UP000604083">
    <property type="component" value="Unassembled WGS sequence"/>
</dbReference>
<evidence type="ECO:0000259" key="5">
    <source>
        <dbReference type="PROSITE" id="PS50977"/>
    </source>
</evidence>
<evidence type="ECO:0000256" key="1">
    <source>
        <dbReference type="ARBA" id="ARBA00023015"/>
    </source>
</evidence>
<dbReference type="PANTHER" id="PTHR47506">
    <property type="entry name" value="TRANSCRIPTIONAL REGULATORY PROTEIN"/>
    <property type="match status" value="1"/>
</dbReference>
<name>A0A934RJW6_9BACT</name>